<dbReference type="EMBL" id="BMSZ01000002">
    <property type="protein sequence ID" value="GGS37860.1"/>
    <property type="molecule type" value="Genomic_DNA"/>
</dbReference>
<dbReference type="RefSeq" id="WP_234427731.1">
    <property type="nucleotide sequence ID" value="NZ_BMSZ01000002.1"/>
</dbReference>
<sequence length="105" mass="11109">MFGSELRRVLDVASPSAVRRLEMIRDSATAQPDSVTIDVFPDQEGDGACTVSARFGGGQTAARDWTCCAGRTPASPAPLGHARLGRRGVCAGLRSFARSVSVTQW</sequence>
<name>A0ABQ2STT9_STRBA</name>
<dbReference type="Pfam" id="PF19926">
    <property type="entry name" value="DUF6389"/>
    <property type="match status" value="1"/>
</dbReference>
<proteinExistence type="predicted"/>
<accession>A0ABQ2STT9</accession>
<dbReference type="InterPro" id="IPR045661">
    <property type="entry name" value="DUF6389"/>
</dbReference>
<evidence type="ECO:0000313" key="1">
    <source>
        <dbReference type="EMBL" id="GGS37860.1"/>
    </source>
</evidence>
<gene>
    <name evidence="1" type="ORF">GCM10010253_09240</name>
</gene>
<dbReference type="Proteomes" id="UP000659767">
    <property type="component" value="Unassembled WGS sequence"/>
</dbReference>
<protein>
    <submittedName>
        <fullName evidence="1">Uncharacterized protein</fullName>
    </submittedName>
</protein>
<evidence type="ECO:0000313" key="2">
    <source>
        <dbReference type="Proteomes" id="UP000659767"/>
    </source>
</evidence>
<keyword evidence="2" id="KW-1185">Reference proteome</keyword>
<reference evidence="2" key="1">
    <citation type="journal article" date="2019" name="Int. J. Syst. Evol. Microbiol.">
        <title>The Global Catalogue of Microorganisms (GCM) 10K type strain sequencing project: providing services to taxonomists for standard genome sequencing and annotation.</title>
        <authorList>
            <consortium name="The Broad Institute Genomics Platform"/>
            <consortium name="The Broad Institute Genome Sequencing Center for Infectious Disease"/>
            <person name="Wu L."/>
            <person name="Ma J."/>
        </authorList>
    </citation>
    <scope>NUCLEOTIDE SEQUENCE [LARGE SCALE GENOMIC DNA]</scope>
    <source>
        <strain evidence="2">JCM 4350</strain>
    </source>
</reference>
<organism evidence="1 2">
    <name type="scientific">Streptomyces badius</name>
    <dbReference type="NCBI Taxonomy" id="1941"/>
    <lineage>
        <taxon>Bacteria</taxon>
        <taxon>Bacillati</taxon>
        <taxon>Actinomycetota</taxon>
        <taxon>Actinomycetes</taxon>
        <taxon>Kitasatosporales</taxon>
        <taxon>Streptomycetaceae</taxon>
        <taxon>Streptomyces</taxon>
    </lineage>
</organism>
<comment type="caution">
    <text evidence="1">The sequence shown here is derived from an EMBL/GenBank/DDBJ whole genome shotgun (WGS) entry which is preliminary data.</text>
</comment>